<organism evidence="2 3">
    <name type="scientific">Pontiella desulfatans</name>
    <dbReference type="NCBI Taxonomy" id="2750659"/>
    <lineage>
        <taxon>Bacteria</taxon>
        <taxon>Pseudomonadati</taxon>
        <taxon>Kiritimatiellota</taxon>
        <taxon>Kiritimatiellia</taxon>
        <taxon>Kiritimatiellales</taxon>
        <taxon>Pontiellaceae</taxon>
        <taxon>Pontiella</taxon>
    </lineage>
</organism>
<dbReference type="AlphaFoldDB" id="A0A6C2U8K6"/>
<reference evidence="2 3" key="1">
    <citation type="submission" date="2019-04" db="EMBL/GenBank/DDBJ databases">
        <authorList>
            <person name="Van Vliet M D."/>
        </authorList>
    </citation>
    <scope>NUCLEOTIDE SEQUENCE [LARGE SCALE GENOMIC DNA]</scope>
    <source>
        <strain evidence="2 3">F1</strain>
    </source>
</reference>
<evidence type="ECO:0000313" key="2">
    <source>
        <dbReference type="EMBL" id="VGO16209.1"/>
    </source>
</evidence>
<sequence>MARHAKSSAALVSLGIHAVLIVVALSFVAVTVIQKDETKFEAKQVKRPRMQLKRLQVPVKIKKSRPKPKLRKRIVVQPKLNQTMPDIKMPEITGVKGGIGSAGGMGLQGAGGIGFTMPELNLFGAKSRGEKVFIILDTTSYIMADELGGIPAYTLIKDEITKIVSQLPSVALFNVAVFDGGVVPLFPSLAPATPDNIQACRTWLEPLNTVSQGMGDKQYGTKTLGEPGDMHRLSDMEFVVEPLEKAGGWLGSVLCGIHQQADTVYVLTCMHGRIYKQLEAAQWKESERRKYNEAMVKATELLKKENEERRKRGEAPRVLGGTGLVKEYFPNVKGPPVGERYTYTPDDLTKVLQTGQRQWAQNAVPVKSGLSRSKNKNKNKFSLNVIQFTSKENKDGPGCSHFRELAKKNNGTYRMMGGLDAIESYIKNNVEE</sequence>
<proteinExistence type="predicted"/>
<dbReference type="RefSeq" id="WP_136081752.1">
    <property type="nucleotide sequence ID" value="NZ_CAAHFG010000003.1"/>
</dbReference>
<keyword evidence="1" id="KW-1133">Transmembrane helix</keyword>
<evidence type="ECO:0000256" key="1">
    <source>
        <dbReference type="SAM" id="Phobius"/>
    </source>
</evidence>
<feature type="transmembrane region" description="Helical" evidence="1">
    <location>
        <begin position="12"/>
        <end position="33"/>
    </location>
</feature>
<dbReference type="EMBL" id="CAAHFG010000003">
    <property type="protein sequence ID" value="VGO16209.1"/>
    <property type="molecule type" value="Genomic_DNA"/>
</dbReference>
<dbReference type="Proteomes" id="UP000366872">
    <property type="component" value="Unassembled WGS sequence"/>
</dbReference>
<evidence type="ECO:0000313" key="3">
    <source>
        <dbReference type="Proteomes" id="UP000366872"/>
    </source>
</evidence>
<keyword evidence="3" id="KW-1185">Reference proteome</keyword>
<gene>
    <name evidence="2" type="ORF">PDESU_04800</name>
</gene>
<keyword evidence="1" id="KW-0472">Membrane</keyword>
<name>A0A6C2U8K6_PONDE</name>
<protein>
    <recommendedName>
        <fullName evidence="4">VWFA domain-containing protein</fullName>
    </recommendedName>
</protein>
<evidence type="ECO:0008006" key="4">
    <source>
        <dbReference type="Google" id="ProtNLM"/>
    </source>
</evidence>
<accession>A0A6C2U8K6</accession>
<keyword evidence="1" id="KW-0812">Transmembrane</keyword>